<accession>X1K770</accession>
<proteinExistence type="predicted"/>
<dbReference type="InterPro" id="IPR036503">
    <property type="entry name" value="Ald_Fedxn_OxRdtase_N_sf"/>
</dbReference>
<name>X1K770_9ZZZZ</name>
<dbReference type="Gene3D" id="3.60.9.10">
    <property type="entry name" value="Aldehyde ferredoxin oxidoreductase, N-terminal domain"/>
    <property type="match status" value="1"/>
</dbReference>
<dbReference type="InterPro" id="IPR013983">
    <property type="entry name" value="Ald_Fedxn_OxRdtase_N"/>
</dbReference>
<sequence>MRVDLTAGKVTTESLSEEMAKSYIGGIGLGIRLLMDNSKPNTDPFSPDNPIIF</sequence>
<dbReference type="SUPFAM" id="SSF56228">
    <property type="entry name" value="Aldehyde ferredoxin oxidoreductase, N-terminal domain"/>
    <property type="match status" value="1"/>
</dbReference>
<protein>
    <recommendedName>
        <fullName evidence="1">Aldehyde ferredoxin oxidoreductase N-terminal domain-containing protein</fullName>
    </recommendedName>
</protein>
<evidence type="ECO:0000313" key="2">
    <source>
        <dbReference type="EMBL" id="GAH86089.1"/>
    </source>
</evidence>
<dbReference type="PANTHER" id="PTHR30038">
    <property type="entry name" value="ALDEHYDE FERREDOXIN OXIDOREDUCTASE"/>
    <property type="match status" value="1"/>
</dbReference>
<feature type="non-terminal residue" evidence="2">
    <location>
        <position position="53"/>
    </location>
</feature>
<dbReference type="EMBL" id="BARU01035934">
    <property type="protein sequence ID" value="GAH86089.1"/>
    <property type="molecule type" value="Genomic_DNA"/>
</dbReference>
<dbReference type="PANTHER" id="PTHR30038:SF0">
    <property type="entry name" value="TUNGSTEN-CONTAINING ALDEHYDE FERREDOXIN OXIDOREDUCTASE"/>
    <property type="match status" value="1"/>
</dbReference>
<evidence type="ECO:0000259" key="1">
    <source>
        <dbReference type="Pfam" id="PF02730"/>
    </source>
</evidence>
<dbReference type="InterPro" id="IPR051919">
    <property type="entry name" value="W-dependent_AOR"/>
</dbReference>
<dbReference type="AlphaFoldDB" id="X1K770"/>
<comment type="caution">
    <text evidence="2">The sequence shown here is derived from an EMBL/GenBank/DDBJ whole genome shotgun (WGS) entry which is preliminary data.</text>
</comment>
<reference evidence="2" key="1">
    <citation type="journal article" date="2014" name="Front. Microbiol.">
        <title>High frequency of phylogenetically diverse reductive dehalogenase-homologous genes in deep subseafloor sedimentary metagenomes.</title>
        <authorList>
            <person name="Kawai M."/>
            <person name="Futagami T."/>
            <person name="Toyoda A."/>
            <person name="Takaki Y."/>
            <person name="Nishi S."/>
            <person name="Hori S."/>
            <person name="Arai W."/>
            <person name="Tsubouchi T."/>
            <person name="Morono Y."/>
            <person name="Uchiyama I."/>
            <person name="Ito T."/>
            <person name="Fujiyama A."/>
            <person name="Inagaki F."/>
            <person name="Takami H."/>
        </authorList>
    </citation>
    <scope>NUCLEOTIDE SEQUENCE</scope>
    <source>
        <strain evidence="2">Expedition CK06-06</strain>
    </source>
</reference>
<dbReference type="GO" id="GO:0016625">
    <property type="term" value="F:oxidoreductase activity, acting on the aldehyde or oxo group of donors, iron-sulfur protein as acceptor"/>
    <property type="evidence" value="ECO:0007669"/>
    <property type="project" value="InterPro"/>
</dbReference>
<gene>
    <name evidence="2" type="ORF">S03H2_56184</name>
</gene>
<organism evidence="2">
    <name type="scientific">marine sediment metagenome</name>
    <dbReference type="NCBI Taxonomy" id="412755"/>
    <lineage>
        <taxon>unclassified sequences</taxon>
        <taxon>metagenomes</taxon>
        <taxon>ecological metagenomes</taxon>
    </lineage>
</organism>
<dbReference type="Pfam" id="PF02730">
    <property type="entry name" value="AFOR_N"/>
    <property type="match status" value="1"/>
</dbReference>
<dbReference type="GO" id="GO:0051536">
    <property type="term" value="F:iron-sulfur cluster binding"/>
    <property type="evidence" value="ECO:0007669"/>
    <property type="project" value="InterPro"/>
</dbReference>
<feature type="domain" description="Aldehyde ferredoxin oxidoreductase N-terminal" evidence="1">
    <location>
        <begin position="1"/>
        <end position="53"/>
    </location>
</feature>